<dbReference type="EMBL" id="KE346364">
    <property type="protein sequence ID" value="KJE92786.1"/>
    <property type="molecule type" value="Genomic_DNA"/>
</dbReference>
<evidence type="ECO:0000313" key="3">
    <source>
        <dbReference type="Proteomes" id="UP000008743"/>
    </source>
</evidence>
<accession>A0A0D2UCL9</accession>
<organism evidence="2 3">
    <name type="scientific">Capsaspora owczarzaki (strain ATCC 30864)</name>
    <dbReference type="NCBI Taxonomy" id="595528"/>
    <lineage>
        <taxon>Eukaryota</taxon>
        <taxon>Filasterea</taxon>
        <taxon>Capsaspora</taxon>
    </lineage>
</organism>
<gene>
    <name evidence="2" type="ORF">CAOG_009702</name>
</gene>
<dbReference type="AlphaFoldDB" id="A0A0D2UCL9"/>
<dbReference type="Proteomes" id="UP000008743">
    <property type="component" value="Unassembled WGS sequence"/>
</dbReference>
<reference evidence="3" key="1">
    <citation type="submission" date="2011-02" db="EMBL/GenBank/DDBJ databases">
        <title>The Genome Sequence of Capsaspora owczarzaki ATCC 30864.</title>
        <authorList>
            <person name="Russ C."/>
            <person name="Cuomo C."/>
            <person name="Burger G."/>
            <person name="Gray M.W."/>
            <person name="Holland P.W.H."/>
            <person name="King N."/>
            <person name="Lang F.B.F."/>
            <person name="Roger A.J."/>
            <person name="Ruiz-Trillo I."/>
            <person name="Young S.K."/>
            <person name="Zeng Q."/>
            <person name="Gargeya S."/>
            <person name="Alvarado L."/>
            <person name="Berlin A."/>
            <person name="Chapman S.B."/>
            <person name="Chen Z."/>
            <person name="Freedman E."/>
            <person name="Gellesch M."/>
            <person name="Goldberg J."/>
            <person name="Griggs A."/>
            <person name="Gujja S."/>
            <person name="Heilman E."/>
            <person name="Heiman D."/>
            <person name="Howarth C."/>
            <person name="Mehta T."/>
            <person name="Neiman D."/>
            <person name="Pearson M."/>
            <person name="Roberts A."/>
            <person name="Saif S."/>
            <person name="Shea T."/>
            <person name="Shenoy N."/>
            <person name="Sisk P."/>
            <person name="Stolte C."/>
            <person name="Sykes S."/>
            <person name="White J."/>
            <person name="Yandava C."/>
            <person name="Haas B."/>
            <person name="Nusbaum C."/>
            <person name="Birren B."/>
        </authorList>
    </citation>
    <scope>NUCLEOTIDE SEQUENCE</scope>
    <source>
        <strain evidence="3">ATCC 30864</strain>
    </source>
</reference>
<name>A0A0D2UCL9_CAPO3</name>
<feature type="region of interest" description="Disordered" evidence="1">
    <location>
        <begin position="59"/>
        <end position="105"/>
    </location>
</feature>
<evidence type="ECO:0000256" key="1">
    <source>
        <dbReference type="SAM" id="MobiDB-lite"/>
    </source>
</evidence>
<protein>
    <submittedName>
        <fullName evidence="2">Uncharacterized protein</fullName>
    </submittedName>
</protein>
<dbReference type="InParanoid" id="A0A0D2UCL9"/>
<feature type="compositionally biased region" description="Basic residues" evidence="1">
    <location>
        <begin position="78"/>
        <end position="90"/>
    </location>
</feature>
<keyword evidence="3" id="KW-1185">Reference proteome</keyword>
<sequence>MSKLVALHCAIRSQRCSVLGSCQRSANGSDFVAVSMPMTAAPGREWCACARGHCRDRRRDRGDLDGDFGCGDGDRQHGRSLARKRGKQNVHRLLVPRQRRRPSRR</sequence>
<evidence type="ECO:0000313" key="2">
    <source>
        <dbReference type="EMBL" id="KJE92786.1"/>
    </source>
</evidence>
<proteinExistence type="predicted"/>